<dbReference type="AlphaFoldDB" id="A0A9P6CX35"/>
<feature type="compositionally biased region" description="Basic and acidic residues" evidence="1">
    <location>
        <begin position="126"/>
        <end position="140"/>
    </location>
</feature>
<organism evidence="2 3">
    <name type="scientific">Pholiota conissans</name>
    <dbReference type="NCBI Taxonomy" id="109636"/>
    <lineage>
        <taxon>Eukaryota</taxon>
        <taxon>Fungi</taxon>
        <taxon>Dikarya</taxon>
        <taxon>Basidiomycota</taxon>
        <taxon>Agaricomycotina</taxon>
        <taxon>Agaricomycetes</taxon>
        <taxon>Agaricomycetidae</taxon>
        <taxon>Agaricales</taxon>
        <taxon>Agaricineae</taxon>
        <taxon>Strophariaceae</taxon>
        <taxon>Pholiota</taxon>
    </lineage>
</organism>
<sequence>MFETVLRTVVFLQKQYSVCKYIHFCEVETTTQDTLDAVRGKAIAELNKHRPVPSPWAALYRPVKPIDSGELVKTLSELEDQFQLNQESFRTNLVNMNTKELERHEGILILVFEEPLIGHSPEAIAERQETEHLPSREDITKGAQNRQSPSSGAKLDSLKTTQNVSRPDAIYNSRPLTLQPPPISIYHPVFAKFTQLMATPYTNMDFSYEELEQAIKFIASSLPFYEDEKSRQDSILGLASVASGILTSSAFNLKSGMFSPDGVCSVECPVFTEKYQSTQAVMGIQVLESEVGTGGCDPAAQAECAYVAICSSDEVASVLILIFEPLRQVSCCPAFLVGIAGPYITVAGAVFADHFISERLTDYIFIGPKPTLDERSSLDEGARRIAQLLRTLTICFQDLKLYYSQLRSPPRYRKSRLPSSPSPFPPHFKEYSVDNITYTLKYIDHLAPFDKQKAVFKAIATSTTKTKTVVVKFTPRYGSEGHRLLAAAKPRPLAPQLYFCEKAESVGMYVVIMEFIEDCPVRIPMDVAEASQVRTAMETLHKADLVFGDLRQPNLVQTQTGIMLLDFDWCGKTGEVRYPGDVFLDGDVDWHEGVRRGGLIRKEHDMHMLSCLEDHSS</sequence>
<name>A0A9P6CX35_9AGAR</name>
<dbReference type="SUPFAM" id="SSF56112">
    <property type="entry name" value="Protein kinase-like (PK-like)"/>
    <property type="match status" value="1"/>
</dbReference>
<reference evidence="2" key="1">
    <citation type="submission" date="2020-11" db="EMBL/GenBank/DDBJ databases">
        <authorList>
            <consortium name="DOE Joint Genome Institute"/>
            <person name="Ahrendt S."/>
            <person name="Riley R."/>
            <person name="Andreopoulos W."/>
            <person name="Labutti K."/>
            <person name="Pangilinan J."/>
            <person name="Ruiz-Duenas F.J."/>
            <person name="Barrasa J.M."/>
            <person name="Sanchez-Garcia M."/>
            <person name="Camarero S."/>
            <person name="Miyauchi S."/>
            <person name="Serrano A."/>
            <person name="Linde D."/>
            <person name="Babiker R."/>
            <person name="Drula E."/>
            <person name="Ayuso-Fernandez I."/>
            <person name="Pacheco R."/>
            <person name="Padilla G."/>
            <person name="Ferreira P."/>
            <person name="Barriuso J."/>
            <person name="Kellner H."/>
            <person name="Castanera R."/>
            <person name="Alfaro M."/>
            <person name="Ramirez L."/>
            <person name="Pisabarro A.G."/>
            <person name="Kuo A."/>
            <person name="Tritt A."/>
            <person name="Lipzen A."/>
            <person name="He G."/>
            <person name="Yan M."/>
            <person name="Ng V."/>
            <person name="Cullen D."/>
            <person name="Martin F."/>
            <person name="Rosso M.-N."/>
            <person name="Henrissat B."/>
            <person name="Hibbett D."/>
            <person name="Martinez A.T."/>
            <person name="Grigoriev I.V."/>
        </authorList>
    </citation>
    <scope>NUCLEOTIDE SEQUENCE</scope>
    <source>
        <strain evidence="2">CIRM-BRFM 674</strain>
    </source>
</reference>
<gene>
    <name evidence="2" type="ORF">BDN70DRAFT_897494</name>
</gene>
<comment type="caution">
    <text evidence="2">The sequence shown here is derived from an EMBL/GenBank/DDBJ whole genome shotgun (WGS) entry which is preliminary data.</text>
</comment>
<evidence type="ECO:0008006" key="4">
    <source>
        <dbReference type="Google" id="ProtNLM"/>
    </source>
</evidence>
<evidence type="ECO:0000313" key="3">
    <source>
        <dbReference type="Proteomes" id="UP000807469"/>
    </source>
</evidence>
<evidence type="ECO:0000313" key="2">
    <source>
        <dbReference type="EMBL" id="KAF9476230.1"/>
    </source>
</evidence>
<dbReference type="Proteomes" id="UP000807469">
    <property type="component" value="Unassembled WGS sequence"/>
</dbReference>
<dbReference type="InterPro" id="IPR011009">
    <property type="entry name" value="Kinase-like_dom_sf"/>
</dbReference>
<feature type="compositionally biased region" description="Polar residues" evidence="1">
    <location>
        <begin position="142"/>
        <end position="151"/>
    </location>
</feature>
<keyword evidence="3" id="KW-1185">Reference proteome</keyword>
<dbReference type="EMBL" id="MU155301">
    <property type="protein sequence ID" value="KAF9476230.1"/>
    <property type="molecule type" value="Genomic_DNA"/>
</dbReference>
<dbReference type="OrthoDB" id="3250441at2759"/>
<protein>
    <recommendedName>
        <fullName evidence="4">Protein kinase domain-containing protein</fullName>
    </recommendedName>
</protein>
<evidence type="ECO:0000256" key="1">
    <source>
        <dbReference type="SAM" id="MobiDB-lite"/>
    </source>
</evidence>
<proteinExistence type="predicted"/>
<accession>A0A9P6CX35</accession>
<feature type="region of interest" description="Disordered" evidence="1">
    <location>
        <begin position="126"/>
        <end position="159"/>
    </location>
</feature>